<dbReference type="Pfam" id="PF07983">
    <property type="entry name" value="X8"/>
    <property type="match status" value="1"/>
</dbReference>
<keyword evidence="2" id="KW-1133">Transmembrane helix</keyword>
<dbReference type="InterPro" id="IPR044788">
    <property type="entry name" value="X8_dom_prot"/>
</dbReference>
<protein>
    <recommendedName>
        <fullName evidence="3">X8 domain-containing protein</fullName>
    </recommendedName>
</protein>
<accession>A0AAV6XY60</accession>
<evidence type="ECO:0000313" key="4">
    <source>
        <dbReference type="EMBL" id="KAG8385324.1"/>
    </source>
</evidence>
<dbReference type="Gene3D" id="1.20.58.1040">
    <property type="match status" value="1"/>
</dbReference>
<sequence>MQANISFTSNCITISSFTMAHSFLSLHVLAFLLPILLIISGGILTPINGQATGQGAWCVTRPSTYEQELMENINFACGVVNCSMIQPGGACYYPNNMMNHASVAMNLYYQKQGRHYWNCDFNKSGVIVVTDPSKQFALSPSLSLSLYIYYHT</sequence>
<evidence type="ECO:0000256" key="1">
    <source>
        <dbReference type="ARBA" id="ARBA00022729"/>
    </source>
</evidence>
<feature type="domain" description="X8" evidence="3">
    <location>
        <begin position="56"/>
        <end position="137"/>
    </location>
</feature>
<dbReference type="Proteomes" id="UP000826271">
    <property type="component" value="Unassembled WGS sequence"/>
</dbReference>
<evidence type="ECO:0000256" key="2">
    <source>
        <dbReference type="SAM" id="Phobius"/>
    </source>
</evidence>
<dbReference type="GO" id="GO:0009506">
    <property type="term" value="C:plasmodesma"/>
    <property type="evidence" value="ECO:0007669"/>
    <property type="project" value="UniProtKB-ARBA"/>
</dbReference>
<reference evidence="4" key="1">
    <citation type="submission" date="2019-10" db="EMBL/GenBank/DDBJ databases">
        <authorList>
            <person name="Zhang R."/>
            <person name="Pan Y."/>
            <person name="Wang J."/>
            <person name="Ma R."/>
            <person name="Yu S."/>
        </authorList>
    </citation>
    <scope>NUCLEOTIDE SEQUENCE</scope>
    <source>
        <strain evidence="4">LA-IB0</strain>
        <tissue evidence="4">Leaf</tissue>
    </source>
</reference>
<gene>
    <name evidence="4" type="ORF">BUALT_Bualt03G0030900</name>
</gene>
<keyword evidence="1" id="KW-0732">Signal</keyword>
<keyword evidence="2" id="KW-0812">Transmembrane</keyword>
<proteinExistence type="predicted"/>
<dbReference type="PANTHER" id="PTHR31044">
    <property type="entry name" value="BETA-1,3 GLUCANASE"/>
    <property type="match status" value="1"/>
</dbReference>
<evidence type="ECO:0000259" key="3">
    <source>
        <dbReference type="SMART" id="SM00768"/>
    </source>
</evidence>
<name>A0AAV6XY60_9LAMI</name>
<dbReference type="EMBL" id="WHWC01000003">
    <property type="protein sequence ID" value="KAG8385324.1"/>
    <property type="molecule type" value="Genomic_DNA"/>
</dbReference>
<feature type="transmembrane region" description="Helical" evidence="2">
    <location>
        <begin position="24"/>
        <end position="44"/>
    </location>
</feature>
<dbReference type="PANTHER" id="PTHR31044:SF130">
    <property type="entry name" value="CARBOHYDRATE-BINDING X8 DOMAIN SUPERFAMILY PROTEIN"/>
    <property type="match status" value="1"/>
</dbReference>
<organism evidence="4 5">
    <name type="scientific">Buddleja alternifolia</name>
    <dbReference type="NCBI Taxonomy" id="168488"/>
    <lineage>
        <taxon>Eukaryota</taxon>
        <taxon>Viridiplantae</taxon>
        <taxon>Streptophyta</taxon>
        <taxon>Embryophyta</taxon>
        <taxon>Tracheophyta</taxon>
        <taxon>Spermatophyta</taxon>
        <taxon>Magnoliopsida</taxon>
        <taxon>eudicotyledons</taxon>
        <taxon>Gunneridae</taxon>
        <taxon>Pentapetalae</taxon>
        <taxon>asterids</taxon>
        <taxon>lamiids</taxon>
        <taxon>Lamiales</taxon>
        <taxon>Scrophulariaceae</taxon>
        <taxon>Buddlejeae</taxon>
        <taxon>Buddleja</taxon>
    </lineage>
</organism>
<comment type="caution">
    <text evidence="4">The sequence shown here is derived from an EMBL/GenBank/DDBJ whole genome shotgun (WGS) entry which is preliminary data.</text>
</comment>
<keyword evidence="5" id="KW-1185">Reference proteome</keyword>
<dbReference type="AlphaFoldDB" id="A0AAV6XY60"/>
<evidence type="ECO:0000313" key="5">
    <source>
        <dbReference type="Proteomes" id="UP000826271"/>
    </source>
</evidence>
<keyword evidence="2" id="KW-0472">Membrane</keyword>
<dbReference type="InterPro" id="IPR012946">
    <property type="entry name" value="X8"/>
</dbReference>
<dbReference type="SMART" id="SM00768">
    <property type="entry name" value="X8"/>
    <property type="match status" value="1"/>
</dbReference>